<dbReference type="Gene3D" id="3.40.50.300">
    <property type="entry name" value="P-loop containing nucleotide triphosphate hydrolases"/>
    <property type="match status" value="1"/>
</dbReference>
<dbReference type="PROSITE" id="PS51419">
    <property type="entry name" value="RAB"/>
    <property type="match status" value="1"/>
</dbReference>
<dbReference type="GO" id="GO:0007264">
    <property type="term" value="P:small GTPase-mediated signal transduction"/>
    <property type="evidence" value="ECO:0007669"/>
    <property type="project" value="InterPro"/>
</dbReference>
<dbReference type="InterPro" id="IPR001806">
    <property type="entry name" value="Small_GTPase"/>
</dbReference>
<comment type="caution">
    <text evidence="12">The sequence shown here is derived from an EMBL/GenBank/DDBJ whole genome shotgun (WGS) entry which is preliminary data.</text>
</comment>
<reference evidence="12" key="1">
    <citation type="submission" date="2021-02" db="EMBL/GenBank/DDBJ databases">
        <authorList>
            <person name="Nowell W R."/>
        </authorList>
    </citation>
    <scope>NUCLEOTIDE SEQUENCE</scope>
</reference>
<keyword evidence="6" id="KW-0342">GTP-binding</keyword>
<dbReference type="InterPro" id="IPR005225">
    <property type="entry name" value="Small_GTP-bd"/>
</dbReference>
<name>A0A815WZG2_9BILA</name>
<evidence type="ECO:0000313" key="13">
    <source>
        <dbReference type="EMBL" id="CAF1573868.1"/>
    </source>
</evidence>
<feature type="region of interest" description="Disordered" evidence="10">
    <location>
        <begin position="227"/>
        <end position="246"/>
    </location>
</feature>
<dbReference type="CDD" id="cd00157">
    <property type="entry name" value="Rho"/>
    <property type="match status" value="1"/>
</dbReference>
<evidence type="ECO:0000256" key="6">
    <source>
        <dbReference type="ARBA" id="ARBA00023134"/>
    </source>
</evidence>
<evidence type="ECO:0000256" key="5">
    <source>
        <dbReference type="ARBA" id="ARBA00022741"/>
    </source>
</evidence>
<dbReference type="SMART" id="SM00173">
    <property type="entry name" value="RAS"/>
    <property type="match status" value="1"/>
</dbReference>
<dbReference type="EMBL" id="CAJNOI010000259">
    <property type="protein sequence ID" value="CAF1214153.1"/>
    <property type="molecule type" value="Genomic_DNA"/>
</dbReference>
<dbReference type="OrthoDB" id="25896at2759"/>
<proteinExistence type="inferred from homology"/>
<evidence type="ECO:0000256" key="9">
    <source>
        <dbReference type="ARBA" id="ARBA00023289"/>
    </source>
</evidence>
<evidence type="ECO:0000256" key="3">
    <source>
        <dbReference type="ARBA" id="ARBA00022475"/>
    </source>
</evidence>
<organism evidence="12 14">
    <name type="scientific">Adineta steineri</name>
    <dbReference type="NCBI Taxonomy" id="433720"/>
    <lineage>
        <taxon>Eukaryota</taxon>
        <taxon>Metazoa</taxon>
        <taxon>Spiralia</taxon>
        <taxon>Gnathifera</taxon>
        <taxon>Rotifera</taxon>
        <taxon>Eurotatoria</taxon>
        <taxon>Bdelloidea</taxon>
        <taxon>Adinetida</taxon>
        <taxon>Adinetidae</taxon>
        <taxon>Adineta</taxon>
    </lineage>
</organism>
<evidence type="ECO:0000256" key="2">
    <source>
        <dbReference type="ARBA" id="ARBA00010142"/>
    </source>
</evidence>
<keyword evidence="5" id="KW-0547">Nucleotide-binding</keyword>
<keyword evidence="3" id="KW-1003">Cell membrane</keyword>
<comment type="subcellular location">
    <subcellularLocation>
        <location evidence="1">Cell membrane</location>
        <topology evidence="1">Lipid-anchor</topology>
        <orientation evidence="1">Cytoplasmic side</orientation>
    </subcellularLocation>
</comment>
<dbReference type="EMBL" id="CAJNOM010000873">
    <property type="protein sequence ID" value="CAF1573868.1"/>
    <property type="molecule type" value="Genomic_DNA"/>
</dbReference>
<dbReference type="NCBIfam" id="TIGR00231">
    <property type="entry name" value="small_GTP"/>
    <property type="match status" value="1"/>
</dbReference>
<dbReference type="SMART" id="SM00175">
    <property type="entry name" value="RAB"/>
    <property type="match status" value="1"/>
</dbReference>
<dbReference type="PROSITE" id="PS51420">
    <property type="entry name" value="RHO"/>
    <property type="match status" value="1"/>
</dbReference>
<dbReference type="GO" id="GO:0005886">
    <property type="term" value="C:plasma membrane"/>
    <property type="evidence" value="ECO:0007669"/>
    <property type="project" value="UniProtKB-SubCell"/>
</dbReference>
<protein>
    <submittedName>
        <fullName evidence="12">Uncharacterized protein</fullName>
    </submittedName>
</protein>
<dbReference type="EMBL" id="CAJNOM010000721">
    <property type="protein sequence ID" value="CAF1549816.1"/>
    <property type="molecule type" value="Genomic_DNA"/>
</dbReference>
<keyword evidence="8" id="KW-0449">Lipoprotein</keyword>
<comment type="similarity">
    <text evidence="2">Belongs to the small GTPase superfamily. Rho family.</text>
</comment>
<dbReference type="FunFam" id="3.40.50.300:FF:000983">
    <property type="entry name" value="Rho family GTPase"/>
    <property type="match status" value="1"/>
</dbReference>
<evidence type="ECO:0000256" key="8">
    <source>
        <dbReference type="ARBA" id="ARBA00023288"/>
    </source>
</evidence>
<evidence type="ECO:0000313" key="12">
    <source>
        <dbReference type="EMBL" id="CAF1549816.1"/>
    </source>
</evidence>
<evidence type="ECO:0000256" key="4">
    <source>
        <dbReference type="ARBA" id="ARBA00022481"/>
    </source>
</evidence>
<evidence type="ECO:0000256" key="1">
    <source>
        <dbReference type="ARBA" id="ARBA00004342"/>
    </source>
</evidence>
<dbReference type="AlphaFoldDB" id="A0A815WZG2"/>
<keyword evidence="4" id="KW-0488">Methylation</keyword>
<keyword evidence="14" id="KW-1185">Reference proteome</keyword>
<gene>
    <name evidence="11" type="ORF">BJG266_LOCUS27608</name>
    <name evidence="12" type="ORF">QVE165_LOCUS46988</name>
    <name evidence="13" type="ORF">QVE165_LOCUS49152</name>
</gene>
<dbReference type="InterPro" id="IPR003578">
    <property type="entry name" value="Small_GTPase_Rho"/>
</dbReference>
<dbReference type="InterPro" id="IPR027417">
    <property type="entry name" value="P-loop_NTPase"/>
</dbReference>
<evidence type="ECO:0000256" key="10">
    <source>
        <dbReference type="SAM" id="MobiDB-lite"/>
    </source>
</evidence>
<dbReference type="GO" id="GO:0003924">
    <property type="term" value="F:GTPase activity"/>
    <property type="evidence" value="ECO:0007669"/>
    <property type="project" value="InterPro"/>
</dbReference>
<accession>A0A815WZG2</accession>
<dbReference type="Proteomes" id="UP000663832">
    <property type="component" value="Unassembled WGS sequence"/>
</dbReference>
<dbReference type="GO" id="GO:0005525">
    <property type="term" value="F:GTP binding"/>
    <property type="evidence" value="ECO:0007669"/>
    <property type="project" value="UniProtKB-KW"/>
</dbReference>
<evidence type="ECO:0000313" key="11">
    <source>
        <dbReference type="EMBL" id="CAF1214153.1"/>
    </source>
</evidence>
<dbReference type="PROSITE" id="PS51421">
    <property type="entry name" value="RAS"/>
    <property type="match status" value="1"/>
</dbReference>
<sequence length="246" mass="28640">MSFRRSSTRVKPPKGTIKILCVGDGSIGKTCLLTVFATNEFPTTYEPTVFDNFACVMHRNLTTSYNLELFDTAGQEEWEQLRRMMYANTDVFLVCYSCMQPSSFDNVEKKWMPDIRSHDPSSLVILVSLCIDLRTNNNSIIPQPDLISQPMITTRQGSDLAKHLKCNAFIECSSMLRFHVREVFECAIDIYERDFQLTTEQHCNDHRQCHTWLCCLMCCSTRHRKQQQQQKKKKNDKSDEYIHNPE</sequence>
<dbReference type="Pfam" id="PF00071">
    <property type="entry name" value="Ras"/>
    <property type="match status" value="1"/>
</dbReference>
<dbReference type="PANTHER" id="PTHR24072">
    <property type="entry name" value="RHO FAMILY GTPASE"/>
    <property type="match status" value="1"/>
</dbReference>
<keyword evidence="9" id="KW-0636">Prenylation</keyword>
<evidence type="ECO:0000313" key="14">
    <source>
        <dbReference type="Proteomes" id="UP000663832"/>
    </source>
</evidence>
<dbReference type="PRINTS" id="PR00449">
    <property type="entry name" value="RASTRNSFRMNG"/>
</dbReference>
<keyword evidence="7" id="KW-0472">Membrane</keyword>
<dbReference type="SUPFAM" id="SSF52540">
    <property type="entry name" value="P-loop containing nucleoside triphosphate hydrolases"/>
    <property type="match status" value="1"/>
</dbReference>
<feature type="compositionally biased region" description="Basic and acidic residues" evidence="10">
    <location>
        <begin position="236"/>
        <end position="246"/>
    </location>
</feature>
<evidence type="ECO:0000256" key="7">
    <source>
        <dbReference type="ARBA" id="ARBA00023136"/>
    </source>
</evidence>
<dbReference type="SMART" id="SM00174">
    <property type="entry name" value="RHO"/>
    <property type="match status" value="1"/>
</dbReference>
<dbReference type="Proteomes" id="UP000663877">
    <property type="component" value="Unassembled WGS sequence"/>
</dbReference>